<gene>
    <name evidence="2" type="ORF">CTEN210_14409</name>
</gene>
<reference evidence="2 3" key="1">
    <citation type="journal article" date="2021" name="Sci. Rep.">
        <title>The genome of the diatom Chaetoceros tenuissimus carries an ancient integrated fragment of an extant virus.</title>
        <authorList>
            <person name="Hongo Y."/>
            <person name="Kimura K."/>
            <person name="Takaki Y."/>
            <person name="Yoshida Y."/>
            <person name="Baba S."/>
            <person name="Kobayashi G."/>
            <person name="Nagasaki K."/>
            <person name="Hano T."/>
            <person name="Tomaru Y."/>
        </authorList>
    </citation>
    <scope>NUCLEOTIDE SEQUENCE [LARGE SCALE GENOMIC DNA]</scope>
    <source>
        <strain evidence="2 3">NIES-3715</strain>
    </source>
</reference>
<organism evidence="2 3">
    <name type="scientific">Chaetoceros tenuissimus</name>
    <dbReference type="NCBI Taxonomy" id="426638"/>
    <lineage>
        <taxon>Eukaryota</taxon>
        <taxon>Sar</taxon>
        <taxon>Stramenopiles</taxon>
        <taxon>Ochrophyta</taxon>
        <taxon>Bacillariophyta</taxon>
        <taxon>Coscinodiscophyceae</taxon>
        <taxon>Chaetocerotophycidae</taxon>
        <taxon>Chaetocerotales</taxon>
        <taxon>Chaetocerotaceae</taxon>
        <taxon>Chaetoceros</taxon>
    </lineage>
</organism>
<name>A0AAD3HCD1_9STRA</name>
<dbReference type="Proteomes" id="UP001054902">
    <property type="component" value="Unassembled WGS sequence"/>
</dbReference>
<sequence>MASAFQSNYRINQMLLLRTETAHTPTTLTKMQHMTYTTSKLFMSENESEEVSPIEKELERLQQILTSIEALEERNKAQIDSFIDEQDQWESMDESERQLLESKADVEKQMEKMTEELMQMWMGAKSMDG</sequence>
<evidence type="ECO:0000313" key="2">
    <source>
        <dbReference type="EMBL" id="GFH57933.1"/>
    </source>
</evidence>
<dbReference type="AlphaFoldDB" id="A0AAD3HCD1"/>
<protein>
    <submittedName>
        <fullName evidence="2">Uncharacterized protein</fullName>
    </submittedName>
</protein>
<proteinExistence type="predicted"/>
<evidence type="ECO:0000313" key="3">
    <source>
        <dbReference type="Proteomes" id="UP001054902"/>
    </source>
</evidence>
<feature type="coiled-coil region" evidence="1">
    <location>
        <begin position="54"/>
        <end position="116"/>
    </location>
</feature>
<keyword evidence="1" id="KW-0175">Coiled coil</keyword>
<evidence type="ECO:0000256" key="1">
    <source>
        <dbReference type="SAM" id="Coils"/>
    </source>
</evidence>
<dbReference type="EMBL" id="BLLK01000060">
    <property type="protein sequence ID" value="GFH57933.1"/>
    <property type="molecule type" value="Genomic_DNA"/>
</dbReference>
<accession>A0AAD3HCD1</accession>
<keyword evidence="3" id="KW-1185">Reference proteome</keyword>
<comment type="caution">
    <text evidence="2">The sequence shown here is derived from an EMBL/GenBank/DDBJ whole genome shotgun (WGS) entry which is preliminary data.</text>
</comment>